<comment type="caution">
    <text evidence="2">The sequence shown here is derived from an EMBL/GenBank/DDBJ whole genome shotgun (WGS) entry which is preliminary data.</text>
</comment>
<feature type="compositionally biased region" description="Polar residues" evidence="1">
    <location>
        <begin position="125"/>
        <end position="141"/>
    </location>
</feature>
<feature type="compositionally biased region" description="Polar residues" evidence="1">
    <location>
        <begin position="104"/>
        <end position="117"/>
    </location>
</feature>
<evidence type="ECO:0000313" key="3">
    <source>
        <dbReference type="Proteomes" id="UP001201812"/>
    </source>
</evidence>
<protein>
    <submittedName>
        <fullName evidence="2">Uncharacterized protein</fullName>
    </submittedName>
</protein>
<organism evidence="2 3">
    <name type="scientific">Ditylenchus destructor</name>
    <dbReference type="NCBI Taxonomy" id="166010"/>
    <lineage>
        <taxon>Eukaryota</taxon>
        <taxon>Metazoa</taxon>
        <taxon>Ecdysozoa</taxon>
        <taxon>Nematoda</taxon>
        <taxon>Chromadorea</taxon>
        <taxon>Rhabditida</taxon>
        <taxon>Tylenchina</taxon>
        <taxon>Tylenchomorpha</taxon>
        <taxon>Sphaerularioidea</taxon>
        <taxon>Anguinidae</taxon>
        <taxon>Anguininae</taxon>
        <taxon>Ditylenchus</taxon>
    </lineage>
</organism>
<feature type="compositionally biased region" description="Basic and acidic residues" evidence="1">
    <location>
        <begin position="162"/>
        <end position="178"/>
    </location>
</feature>
<dbReference type="Proteomes" id="UP001201812">
    <property type="component" value="Unassembled WGS sequence"/>
</dbReference>
<dbReference type="AlphaFoldDB" id="A0AAD4N4R2"/>
<evidence type="ECO:0000256" key="1">
    <source>
        <dbReference type="SAM" id="MobiDB-lite"/>
    </source>
</evidence>
<sequence length="386" mass="44114">MLIDSLIDPACPSNVKPAIYAACQTSAEMCSESFIGYRHKLDTRRAPGRNQQWRVNELKVRELFEYTQRSFGPFEYKPNMSSSGFNNAAPSEEQPDFDSFAPDSPNSFENTSFNDQPRGSKPLRLNQQNTTSEDTSSNNPPKESVKRHESLLKNPNSFEKSSFNDKPHQTETRSDYFAKPDYQGYRQKLETQRAPGRNQMWRVNGSYDNIAEQTFNSRTKLAGSYRQKLETQRAPGRNQIGRVNGSYDNIAEQTFNSRTKLAGSRQRSRSLTKNLNGSGKFLRQALAVKEITKEKAKKIDREKRIKQLLGEDLARGYSPKEWWKLQATPNFAITENYDASPVRIPMKRAVGDSGKALKLEKKKSSADEFARNVKSEEDKKYNRFLG</sequence>
<dbReference type="EMBL" id="JAKKPZ010000021">
    <property type="protein sequence ID" value="KAI1711561.1"/>
    <property type="molecule type" value="Genomic_DNA"/>
</dbReference>
<proteinExistence type="predicted"/>
<accession>A0AAD4N4R2</accession>
<name>A0AAD4N4R2_9BILA</name>
<evidence type="ECO:0000313" key="2">
    <source>
        <dbReference type="EMBL" id="KAI1711561.1"/>
    </source>
</evidence>
<gene>
    <name evidence="2" type="ORF">DdX_10023</name>
</gene>
<keyword evidence="3" id="KW-1185">Reference proteome</keyword>
<reference evidence="2" key="1">
    <citation type="submission" date="2022-01" db="EMBL/GenBank/DDBJ databases">
        <title>Genome Sequence Resource for Two Populations of Ditylenchus destructor, the Migratory Endoparasitic Phytonematode.</title>
        <authorList>
            <person name="Zhang H."/>
            <person name="Lin R."/>
            <person name="Xie B."/>
        </authorList>
    </citation>
    <scope>NUCLEOTIDE SEQUENCE</scope>
    <source>
        <strain evidence="2">BazhouSP</strain>
    </source>
</reference>
<feature type="region of interest" description="Disordered" evidence="1">
    <location>
        <begin position="82"/>
        <end position="184"/>
    </location>
</feature>